<dbReference type="PROSITE" id="PS51029">
    <property type="entry name" value="MADF"/>
    <property type="match status" value="1"/>
</dbReference>
<dbReference type="EMBL" id="JBJJXI010000122">
    <property type="protein sequence ID" value="KAL3389972.1"/>
    <property type="molecule type" value="Genomic_DNA"/>
</dbReference>
<gene>
    <name evidence="2" type="ORF">TKK_015320</name>
</gene>
<proteinExistence type="predicted"/>
<dbReference type="SMART" id="SM00595">
    <property type="entry name" value="MADF"/>
    <property type="match status" value="1"/>
</dbReference>
<evidence type="ECO:0000313" key="3">
    <source>
        <dbReference type="Proteomes" id="UP001627154"/>
    </source>
</evidence>
<comment type="caution">
    <text evidence="2">The sequence shown here is derived from an EMBL/GenBank/DDBJ whole genome shotgun (WGS) entry which is preliminary data.</text>
</comment>
<evidence type="ECO:0000313" key="2">
    <source>
        <dbReference type="EMBL" id="KAL3389972.1"/>
    </source>
</evidence>
<dbReference type="Pfam" id="PF10545">
    <property type="entry name" value="MADF_DNA_bdg"/>
    <property type="match status" value="1"/>
</dbReference>
<feature type="domain" description="MADF" evidence="1">
    <location>
        <begin position="1"/>
        <end position="86"/>
    </location>
</feature>
<dbReference type="AlphaFoldDB" id="A0ABD2WAL6"/>
<dbReference type="InterPro" id="IPR006578">
    <property type="entry name" value="MADF-dom"/>
</dbReference>
<sequence length="159" mass="18093">MEPHREIWNLTHKNHTSQRIKTSLWTKIAKEADCQNLQAKNKWANLVTLFKEEYAKQNINLPSGASPPPSTWEFYDATSFMIPAIQMNITGNINLAGNNQPINQPSNEVTNQPMNEAINQPANQATIQVVSVRSDQSQNLDSVADWKFLESLDHYMDKI</sequence>
<name>A0ABD2WAL6_9HYME</name>
<reference evidence="2 3" key="1">
    <citation type="journal article" date="2024" name="bioRxiv">
        <title>A reference genome for Trichogramma kaykai: A tiny desert-dwelling parasitoid wasp with competing sex-ratio distorters.</title>
        <authorList>
            <person name="Culotta J."/>
            <person name="Lindsey A.R."/>
        </authorList>
    </citation>
    <scope>NUCLEOTIDE SEQUENCE [LARGE SCALE GENOMIC DNA]</scope>
    <source>
        <strain evidence="2 3">KSX58</strain>
    </source>
</reference>
<protein>
    <recommendedName>
        <fullName evidence="1">MADF domain-containing protein</fullName>
    </recommendedName>
</protein>
<evidence type="ECO:0000259" key="1">
    <source>
        <dbReference type="PROSITE" id="PS51029"/>
    </source>
</evidence>
<accession>A0ABD2WAL6</accession>
<organism evidence="2 3">
    <name type="scientific">Trichogramma kaykai</name>
    <dbReference type="NCBI Taxonomy" id="54128"/>
    <lineage>
        <taxon>Eukaryota</taxon>
        <taxon>Metazoa</taxon>
        <taxon>Ecdysozoa</taxon>
        <taxon>Arthropoda</taxon>
        <taxon>Hexapoda</taxon>
        <taxon>Insecta</taxon>
        <taxon>Pterygota</taxon>
        <taxon>Neoptera</taxon>
        <taxon>Endopterygota</taxon>
        <taxon>Hymenoptera</taxon>
        <taxon>Apocrita</taxon>
        <taxon>Proctotrupomorpha</taxon>
        <taxon>Chalcidoidea</taxon>
        <taxon>Trichogrammatidae</taxon>
        <taxon>Trichogramma</taxon>
    </lineage>
</organism>
<keyword evidence="3" id="KW-1185">Reference proteome</keyword>
<dbReference type="Proteomes" id="UP001627154">
    <property type="component" value="Unassembled WGS sequence"/>
</dbReference>